<dbReference type="Gene3D" id="3.40.50.300">
    <property type="entry name" value="P-loop containing nucleotide triphosphate hydrolases"/>
    <property type="match status" value="1"/>
</dbReference>
<dbReference type="InterPro" id="IPR027417">
    <property type="entry name" value="P-loop_NTPase"/>
</dbReference>
<dbReference type="Proteomes" id="UP001221142">
    <property type="component" value="Unassembled WGS sequence"/>
</dbReference>
<protein>
    <recommendedName>
        <fullName evidence="2">Nephrocystin 3-like N-terminal domain-containing protein</fullName>
    </recommendedName>
</protein>
<dbReference type="PANTHER" id="PTHR10039:SF17">
    <property type="entry name" value="FUNGAL STAND N-TERMINAL GOODBYE DOMAIN-CONTAINING PROTEIN-RELATED"/>
    <property type="match status" value="1"/>
</dbReference>
<gene>
    <name evidence="3" type="ORF">FB45DRAFT_1056421</name>
</gene>
<feature type="domain" description="Nephrocystin 3-like N-terminal" evidence="2">
    <location>
        <begin position="93"/>
        <end position="249"/>
    </location>
</feature>
<accession>A0AAD7FNB0</accession>
<evidence type="ECO:0000259" key="2">
    <source>
        <dbReference type="Pfam" id="PF24883"/>
    </source>
</evidence>
<keyword evidence="1" id="KW-0677">Repeat</keyword>
<dbReference type="Pfam" id="PF24883">
    <property type="entry name" value="NPHP3_N"/>
    <property type="match status" value="1"/>
</dbReference>
<reference evidence="3" key="1">
    <citation type="submission" date="2023-03" db="EMBL/GenBank/DDBJ databases">
        <title>Massive genome expansion in bonnet fungi (Mycena s.s.) driven by repeated elements and novel gene families across ecological guilds.</title>
        <authorList>
            <consortium name="Lawrence Berkeley National Laboratory"/>
            <person name="Harder C.B."/>
            <person name="Miyauchi S."/>
            <person name="Viragh M."/>
            <person name="Kuo A."/>
            <person name="Thoen E."/>
            <person name="Andreopoulos B."/>
            <person name="Lu D."/>
            <person name="Skrede I."/>
            <person name="Drula E."/>
            <person name="Henrissat B."/>
            <person name="Morin E."/>
            <person name="Kohler A."/>
            <person name="Barry K."/>
            <person name="LaButti K."/>
            <person name="Morin E."/>
            <person name="Salamov A."/>
            <person name="Lipzen A."/>
            <person name="Mereny Z."/>
            <person name="Hegedus B."/>
            <person name="Baldrian P."/>
            <person name="Stursova M."/>
            <person name="Weitz H."/>
            <person name="Taylor A."/>
            <person name="Grigoriev I.V."/>
            <person name="Nagy L.G."/>
            <person name="Martin F."/>
            <person name="Kauserud H."/>
        </authorList>
    </citation>
    <scope>NUCLEOTIDE SEQUENCE</scope>
    <source>
        <strain evidence="3">9284</strain>
    </source>
</reference>
<dbReference type="EMBL" id="JARKIF010000007">
    <property type="protein sequence ID" value="KAJ7634354.1"/>
    <property type="molecule type" value="Genomic_DNA"/>
</dbReference>
<evidence type="ECO:0000313" key="4">
    <source>
        <dbReference type="Proteomes" id="UP001221142"/>
    </source>
</evidence>
<dbReference type="SUPFAM" id="SSF52540">
    <property type="entry name" value="P-loop containing nucleoside triphosphate hydrolases"/>
    <property type="match status" value="1"/>
</dbReference>
<name>A0AAD7FNB0_9AGAR</name>
<sequence>MLRLDGDRPVRLQTQGPGNVVRIEGDRPVQFQNSTFNNFAGNMNVSHTTNVGESGLDLLYRAVSLDAMHDSAERPPDPSCHPGTRSAILEYLDNWSMEQPSDNQMLWLHGCAGIGKSAIAQQFAASCHDRGQLGGSWFFKRGSVSRGTWKNLVPTLVYQLTVTFPQLGPRIQRAVETDRLVLGKTIHHQLEKLLVQPFRDVPPLASRPILVIDGLDECEDRGTQTALIRALIDVLHSGNAPLHILVCSRSEPHLRDVFEAPESSDVCRGLEIRADDAALADIRRYLTEGFSRVQQIHTARGTLLDERWPGENTIEHLIEKSSGTFIYASTVLRCVDDEYSHPAERLDAVLSLDPSSLTPLDDLYTQILSSIPNKPTLLRVLHAVVKGNFDAEQIDSILRMRQGTSRAVLRGLHAVVLVHPARILGYLKPVELLHASFGDFLVDSQRSLSFCISGEDLLNTLVHDMACALLSGSLEPINFRRISTAFMLRFWEIPPSDGLLPLFWSVNFQHEVFAQTPRWRSTDQAQTVISWLERFSPAPLDLIRTWGKFYTLALAFQSSPDGDSPRDYPADLLHPQYLQSPDILSVLRIWNVLSERPGMLYSLDIHGILDLLLLKWDVLVSLTKVSGADSVDMKAILRFLDDPDKCGPLYMPREEIRRFAVLQWIRRLKDTVLQRNFTAFNFAHAELLDALKDLDLAQACSIFKPDTEYHLHQHEHGLVQLRYLDAILEWIRAAPSPPPDLIRSWEQQQKAVQQCYARLQSEMHLNGPLQVDSDSG</sequence>
<evidence type="ECO:0000256" key="1">
    <source>
        <dbReference type="ARBA" id="ARBA00022737"/>
    </source>
</evidence>
<dbReference type="AlphaFoldDB" id="A0AAD7FNB0"/>
<dbReference type="InterPro" id="IPR056884">
    <property type="entry name" value="NPHP3-like_N"/>
</dbReference>
<comment type="caution">
    <text evidence="3">The sequence shown here is derived from an EMBL/GenBank/DDBJ whole genome shotgun (WGS) entry which is preliminary data.</text>
</comment>
<dbReference type="PANTHER" id="PTHR10039">
    <property type="entry name" value="AMELOGENIN"/>
    <property type="match status" value="1"/>
</dbReference>
<organism evidence="3 4">
    <name type="scientific">Roridomyces roridus</name>
    <dbReference type="NCBI Taxonomy" id="1738132"/>
    <lineage>
        <taxon>Eukaryota</taxon>
        <taxon>Fungi</taxon>
        <taxon>Dikarya</taxon>
        <taxon>Basidiomycota</taxon>
        <taxon>Agaricomycotina</taxon>
        <taxon>Agaricomycetes</taxon>
        <taxon>Agaricomycetidae</taxon>
        <taxon>Agaricales</taxon>
        <taxon>Marasmiineae</taxon>
        <taxon>Mycenaceae</taxon>
        <taxon>Roridomyces</taxon>
    </lineage>
</organism>
<evidence type="ECO:0000313" key="3">
    <source>
        <dbReference type="EMBL" id="KAJ7634354.1"/>
    </source>
</evidence>
<keyword evidence="4" id="KW-1185">Reference proteome</keyword>
<proteinExistence type="predicted"/>